<reference evidence="1 2" key="1">
    <citation type="journal article" date="2024" name="BMC Genomics">
        <title>De novo assembly and annotation of Popillia japonica's genome with initial clues to its potential as an invasive pest.</title>
        <authorList>
            <person name="Cucini C."/>
            <person name="Boschi S."/>
            <person name="Funari R."/>
            <person name="Cardaioli E."/>
            <person name="Iannotti N."/>
            <person name="Marturano G."/>
            <person name="Paoli F."/>
            <person name="Bruttini M."/>
            <person name="Carapelli A."/>
            <person name="Frati F."/>
            <person name="Nardi F."/>
        </authorList>
    </citation>
    <scope>NUCLEOTIDE SEQUENCE [LARGE SCALE GENOMIC DNA]</scope>
    <source>
        <strain evidence="1">DMR45628</strain>
    </source>
</reference>
<evidence type="ECO:0000313" key="1">
    <source>
        <dbReference type="EMBL" id="KAK9679073.1"/>
    </source>
</evidence>
<sequence>MQLFDKRANNVSPWYCHPYPNLLRVQRSLNKLIRVNDCYYTSNKTVFVIRNQDLTSGFMGEFGKGRKKS</sequence>
<gene>
    <name evidence="1" type="ORF">QE152_g40317</name>
</gene>
<name>A0AAW1HRJ0_POPJA</name>
<dbReference type="Proteomes" id="UP001458880">
    <property type="component" value="Unassembled WGS sequence"/>
</dbReference>
<organism evidence="1 2">
    <name type="scientific">Popillia japonica</name>
    <name type="common">Japanese beetle</name>
    <dbReference type="NCBI Taxonomy" id="7064"/>
    <lineage>
        <taxon>Eukaryota</taxon>
        <taxon>Metazoa</taxon>
        <taxon>Ecdysozoa</taxon>
        <taxon>Arthropoda</taxon>
        <taxon>Hexapoda</taxon>
        <taxon>Insecta</taxon>
        <taxon>Pterygota</taxon>
        <taxon>Neoptera</taxon>
        <taxon>Endopterygota</taxon>
        <taxon>Coleoptera</taxon>
        <taxon>Polyphaga</taxon>
        <taxon>Scarabaeiformia</taxon>
        <taxon>Scarabaeidae</taxon>
        <taxon>Rutelinae</taxon>
        <taxon>Popillia</taxon>
    </lineage>
</organism>
<evidence type="ECO:0000313" key="2">
    <source>
        <dbReference type="Proteomes" id="UP001458880"/>
    </source>
</evidence>
<dbReference type="AlphaFoldDB" id="A0AAW1HRJ0"/>
<proteinExistence type="predicted"/>
<dbReference type="EMBL" id="JASPKY010001100">
    <property type="protein sequence ID" value="KAK9679073.1"/>
    <property type="molecule type" value="Genomic_DNA"/>
</dbReference>
<protein>
    <recommendedName>
        <fullName evidence="3">Ribosomal protein S19</fullName>
    </recommendedName>
</protein>
<comment type="caution">
    <text evidence="1">The sequence shown here is derived from an EMBL/GenBank/DDBJ whole genome shotgun (WGS) entry which is preliminary data.</text>
</comment>
<keyword evidence="2" id="KW-1185">Reference proteome</keyword>
<evidence type="ECO:0008006" key="3">
    <source>
        <dbReference type="Google" id="ProtNLM"/>
    </source>
</evidence>
<accession>A0AAW1HRJ0</accession>